<dbReference type="SUPFAM" id="SSF53474">
    <property type="entry name" value="alpha/beta-Hydrolases"/>
    <property type="match status" value="1"/>
</dbReference>
<evidence type="ECO:0000313" key="4">
    <source>
        <dbReference type="Proteomes" id="UP000253790"/>
    </source>
</evidence>
<name>A0A345NPS6_9MICO</name>
<dbReference type="AlphaFoldDB" id="A0A345NPS6"/>
<dbReference type="PRINTS" id="PR00111">
    <property type="entry name" value="ABHYDROLASE"/>
</dbReference>
<keyword evidence="4" id="KW-1185">Reference proteome</keyword>
<dbReference type="InterPro" id="IPR000073">
    <property type="entry name" value="AB_hydrolase_1"/>
</dbReference>
<protein>
    <submittedName>
        <fullName evidence="3">Alpha/beta hydrolase</fullName>
    </submittedName>
</protein>
<dbReference type="GO" id="GO:0016020">
    <property type="term" value="C:membrane"/>
    <property type="evidence" value="ECO:0007669"/>
    <property type="project" value="TreeGrafter"/>
</dbReference>
<dbReference type="InterPro" id="IPR029058">
    <property type="entry name" value="AB_hydrolase_fold"/>
</dbReference>
<evidence type="ECO:0000259" key="2">
    <source>
        <dbReference type="Pfam" id="PF00561"/>
    </source>
</evidence>
<sequence>MSIDARHVPTDRLNTFVREAGDPASPTLLLVQGNVSSSVFFEELMTDLAGDFHVIAPDFRGYGDSERATIDATRGVADLSDDVAALLDAMGIEGPVDALGWSAGGNVVLQLAIDHPGRVRRLVLEAAGSPYGFGGSTGLDGRPVAADFAGSGGGTANPDFCAALAAGDRGERPTSPRTTLRSFYVRPGFTFDPQLEEKYLDGMLKTSVGDDVYPGDRTSSANWPGVAPGTTGMNNALSPKYLDQSGFADLDRVPPVLWIRGDADQIVSDTSMFDLAQLGKLGVVPGYPGEEVCPTQPMVSQLRAVLKAGGGQVTEIVYAECGHSPHLEHPGRFATDLREFLTR</sequence>
<evidence type="ECO:0000256" key="1">
    <source>
        <dbReference type="ARBA" id="ARBA00022801"/>
    </source>
</evidence>
<dbReference type="EMBL" id="CP031229">
    <property type="protein sequence ID" value="AXH97034.1"/>
    <property type="molecule type" value="Genomic_DNA"/>
</dbReference>
<dbReference type="KEGG" id="orn:DV701_13695"/>
<reference evidence="3 4" key="1">
    <citation type="submission" date="2018-07" db="EMBL/GenBank/DDBJ databases">
        <title>Complete genome sequencing of Ornithinimicrobium sp. AMA3305.</title>
        <authorList>
            <person name="Bae J.-W."/>
        </authorList>
    </citation>
    <scope>NUCLEOTIDE SEQUENCE [LARGE SCALE GENOMIC DNA]</scope>
    <source>
        <strain evidence="3 4">AMA3305</strain>
    </source>
</reference>
<gene>
    <name evidence="3" type="ORF">DV701_13695</name>
</gene>
<dbReference type="PRINTS" id="PR00412">
    <property type="entry name" value="EPOXHYDRLASE"/>
</dbReference>
<dbReference type="GO" id="GO:0016787">
    <property type="term" value="F:hydrolase activity"/>
    <property type="evidence" value="ECO:0007669"/>
    <property type="project" value="UniProtKB-KW"/>
</dbReference>
<dbReference type="InterPro" id="IPR000639">
    <property type="entry name" value="Epox_hydrolase-like"/>
</dbReference>
<dbReference type="RefSeq" id="WP_114929032.1">
    <property type="nucleotide sequence ID" value="NZ_CP031229.1"/>
</dbReference>
<dbReference type="Proteomes" id="UP000253790">
    <property type="component" value="Chromosome"/>
</dbReference>
<dbReference type="PANTHER" id="PTHR43798:SF31">
    <property type="entry name" value="AB HYDROLASE SUPERFAMILY PROTEIN YCLE"/>
    <property type="match status" value="1"/>
</dbReference>
<dbReference type="OrthoDB" id="2987348at2"/>
<dbReference type="Pfam" id="PF00561">
    <property type="entry name" value="Abhydrolase_1"/>
    <property type="match status" value="1"/>
</dbReference>
<proteinExistence type="predicted"/>
<feature type="domain" description="AB hydrolase-1" evidence="2">
    <location>
        <begin position="26"/>
        <end position="329"/>
    </location>
</feature>
<organism evidence="3 4">
    <name type="scientific">Ornithinimicrobium avium</name>
    <dbReference type="NCBI Taxonomy" id="2283195"/>
    <lineage>
        <taxon>Bacteria</taxon>
        <taxon>Bacillati</taxon>
        <taxon>Actinomycetota</taxon>
        <taxon>Actinomycetes</taxon>
        <taxon>Micrococcales</taxon>
        <taxon>Ornithinimicrobiaceae</taxon>
        <taxon>Ornithinimicrobium</taxon>
    </lineage>
</organism>
<keyword evidence="1 3" id="KW-0378">Hydrolase</keyword>
<dbReference type="Gene3D" id="3.40.50.1820">
    <property type="entry name" value="alpha/beta hydrolase"/>
    <property type="match status" value="1"/>
</dbReference>
<dbReference type="InterPro" id="IPR050266">
    <property type="entry name" value="AB_hydrolase_sf"/>
</dbReference>
<evidence type="ECO:0000313" key="3">
    <source>
        <dbReference type="EMBL" id="AXH97034.1"/>
    </source>
</evidence>
<dbReference type="PANTHER" id="PTHR43798">
    <property type="entry name" value="MONOACYLGLYCEROL LIPASE"/>
    <property type="match status" value="1"/>
</dbReference>
<accession>A0A345NPS6</accession>